<proteinExistence type="predicted"/>
<reference evidence="1 2" key="1">
    <citation type="submission" date="2006-07" db="EMBL/GenBank/DDBJ databases">
        <title>Annotation of the draft genome assembly of Chlorobium ferroxidans DSM 13031.</title>
        <authorList>
            <consortium name="US DOE Joint Genome Institute (JGI-ORNL)"/>
            <person name="Larimer F."/>
            <person name="Land M."/>
            <person name="Hauser L."/>
        </authorList>
    </citation>
    <scope>NUCLEOTIDE SEQUENCE [LARGE SCALE GENOMIC DNA]</scope>
    <source>
        <strain evidence="1 2">DSM 13031</strain>
    </source>
</reference>
<gene>
    <name evidence="1" type="ORF">CferDRAFT_0306</name>
</gene>
<comment type="caution">
    <text evidence="1">The sequence shown here is derived from an EMBL/GenBank/DDBJ whole genome shotgun (WGS) entry which is preliminary data.</text>
</comment>
<name>Q0YPE6_9CHLB</name>
<protein>
    <submittedName>
        <fullName evidence="1">Uncharacterized protein</fullName>
    </submittedName>
</protein>
<evidence type="ECO:0000313" key="2">
    <source>
        <dbReference type="Proteomes" id="UP000004162"/>
    </source>
</evidence>
<organism evidence="1 2">
    <name type="scientific">Chlorobium ferrooxidans DSM 13031</name>
    <dbReference type="NCBI Taxonomy" id="377431"/>
    <lineage>
        <taxon>Bacteria</taxon>
        <taxon>Pseudomonadati</taxon>
        <taxon>Chlorobiota</taxon>
        <taxon>Chlorobiia</taxon>
        <taxon>Chlorobiales</taxon>
        <taxon>Chlorobiaceae</taxon>
        <taxon>Chlorobium/Pelodictyon group</taxon>
        <taxon>Chlorobium</taxon>
    </lineage>
</organism>
<dbReference type="AlphaFoldDB" id="Q0YPE6"/>
<sequence length="98" mass="11097">MLSRTLPYAVTVRTGYDQAVKNYTETAQDSSGNAVAGSPERGDDYKRIWVRLEKSLSFSGKDRQLRLYGEYQKIWNSSNDVFNQYNATSTTAGVELLF</sequence>
<dbReference type="Proteomes" id="UP000004162">
    <property type="component" value="Unassembled WGS sequence"/>
</dbReference>
<keyword evidence="2" id="KW-1185">Reference proteome</keyword>
<dbReference type="EMBL" id="AASE01000028">
    <property type="protein sequence ID" value="EAT58187.1"/>
    <property type="molecule type" value="Genomic_DNA"/>
</dbReference>
<evidence type="ECO:0000313" key="1">
    <source>
        <dbReference type="EMBL" id="EAT58187.1"/>
    </source>
</evidence>
<accession>Q0YPE6</accession>
<reference evidence="1 2" key="2">
    <citation type="submission" date="2006-07" db="EMBL/GenBank/DDBJ databases">
        <title>Sequencing of the draft genome and assembly of Chlorobium ferroxidans DSM 13031.</title>
        <authorList>
            <consortium name="US DOE Joint Genome Institute (JGI-PGF)"/>
            <person name="Copeland A."/>
            <person name="Lucas S."/>
            <person name="Lapidus A."/>
            <person name="Barry K."/>
            <person name="Glavina del Rio T."/>
            <person name="Dalin E."/>
            <person name="Tice H."/>
            <person name="Bruce D."/>
            <person name="Pitluck S."/>
            <person name="Richardson P."/>
        </authorList>
    </citation>
    <scope>NUCLEOTIDE SEQUENCE [LARGE SCALE GENOMIC DNA]</scope>
    <source>
        <strain evidence="1 2">DSM 13031</strain>
    </source>
</reference>